<name>A0A401T976_CHIPU</name>
<dbReference type="Proteomes" id="UP000287033">
    <property type="component" value="Unassembled WGS sequence"/>
</dbReference>
<dbReference type="EMBL" id="BEZZ01015828">
    <property type="protein sequence ID" value="GCC39226.1"/>
    <property type="molecule type" value="Genomic_DNA"/>
</dbReference>
<keyword evidence="3" id="KW-1185">Reference proteome</keyword>
<comment type="caution">
    <text evidence="2">The sequence shown here is derived from an EMBL/GenBank/DDBJ whole genome shotgun (WGS) entry which is preliminary data.</text>
</comment>
<protein>
    <submittedName>
        <fullName evidence="2">Uncharacterized protein</fullName>
    </submittedName>
</protein>
<gene>
    <name evidence="2" type="ORF">chiPu_0023133</name>
</gene>
<feature type="region of interest" description="Disordered" evidence="1">
    <location>
        <begin position="1"/>
        <end position="64"/>
    </location>
</feature>
<dbReference type="AlphaFoldDB" id="A0A401T976"/>
<sequence>MPPRAAARGRARPRTAARRRARPRTAARRRARPRAAARGRARRRQGGTGGSAESAGSRTKLSSALVRLQVVKCRKCQLRLNAREGQYF</sequence>
<reference evidence="2 3" key="1">
    <citation type="journal article" date="2018" name="Nat. Ecol. Evol.">
        <title>Shark genomes provide insights into elasmobranch evolution and the origin of vertebrates.</title>
        <authorList>
            <person name="Hara Y"/>
            <person name="Yamaguchi K"/>
            <person name="Onimaru K"/>
            <person name="Kadota M"/>
            <person name="Koyanagi M"/>
            <person name="Keeley SD"/>
            <person name="Tatsumi K"/>
            <person name="Tanaka K"/>
            <person name="Motone F"/>
            <person name="Kageyama Y"/>
            <person name="Nozu R"/>
            <person name="Adachi N"/>
            <person name="Nishimura O"/>
            <person name="Nakagawa R"/>
            <person name="Tanegashima C"/>
            <person name="Kiyatake I"/>
            <person name="Matsumoto R"/>
            <person name="Murakumo K"/>
            <person name="Nishida K"/>
            <person name="Terakita A"/>
            <person name="Kuratani S"/>
            <person name="Sato K"/>
            <person name="Hyodo S Kuraku.S."/>
        </authorList>
    </citation>
    <scope>NUCLEOTIDE SEQUENCE [LARGE SCALE GENOMIC DNA]</scope>
</reference>
<organism evidence="2 3">
    <name type="scientific">Chiloscyllium punctatum</name>
    <name type="common">Brownbanded bambooshark</name>
    <name type="synonym">Hemiscyllium punctatum</name>
    <dbReference type="NCBI Taxonomy" id="137246"/>
    <lineage>
        <taxon>Eukaryota</taxon>
        <taxon>Metazoa</taxon>
        <taxon>Chordata</taxon>
        <taxon>Craniata</taxon>
        <taxon>Vertebrata</taxon>
        <taxon>Chondrichthyes</taxon>
        <taxon>Elasmobranchii</taxon>
        <taxon>Galeomorphii</taxon>
        <taxon>Galeoidea</taxon>
        <taxon>Orectolobiformes</taxon>
        <taxon>Hemiscylliidae</taxon>
        <taxon>Chiloscyllium</taxon>
    </lineage>
</organism>
<evidence type="ECO:0000256" key="1">
    <source>
        <dbReference type="SAM" id="MobiDB-lite"/>
    </source>
</evidence>
<evidence type="ECO:0000313" key="2">
    <source>
        <dbReference type="EMBL" id="GCC39226.1"/>
    </source>
</evidence>
<evidence type="ECO:0000313" key="3">
    <source>
        <dbReference type="Proteomes" id="UP000287033"/>
    </source>
</evidence>
<accession>A0A401T976</accession>
<proteinExistence type="predicted"/>
<feature type="compositionally biased region" description="Basic residues" evidence="1">
    <location>
        <begin position="7"/>
        <end position="45"/>
    </location>
</feature>